<dbReference type="AlphaFoldDB" id="A0A699V2B1"/>
<proteinExistence type="predicted"/>
<feature type="non-terminal residue" evidence="1">
    <location>
        <position position="92"/>
    </location>
</feature>
<feature type="non-terminal residue" evidence="1">
    <location>
        <position position="1"/>
    </location>
</feature>
<dbReference type="EMBL" id="BKCJ011389220">
    <property type="protein sequence ID" value="GFD28850.1"/>
    <property type="molecule type" value="Genomic_DNA"/>
</dbReference>
<organism evidence="1">
    <name type="scientific">Tanacetum cinerariifolium</name>
    <name type="common">Dalmatian daisy</name>
    <name type="synonym">Chrysanthemum cinerariifolium</name>
    <dbReference type="NCBI Taxonomy" id="118510"/>
    <lineage>
        <taxon>Eukaryota</taxon>
        <taxon>Viridiplantae</taxon>
        <taxon>Streptophyta</taxon>
        <taxon>Embryophyta</taxon>
        <taxon>Tracheophyta</taxon>
        <taxon>Spermatophyta</taxon>
        <taxon>Magnoliopsida</taxon>
        <taxon>eudicotyledons</taxon>
        <taxon>Gunneridae</taxon>
        <taxon>Pentapetalae</taxon>
        <taxon>asterids</taxon>
        <taxon>campanulids</taxon>
        <taxon>Asterales</taxon>
        <taxon>Asteraceae</taxon>
        <taxon>Asteroideae</taxon>
        <taxon>Anthemideae</taxon>
        <taxon>Anthemidinae</taxon>
        <taxon>Tanacetum</taxon>
    </lineage>
</organism>
<name>A0A699V2B1_TANCI</name>
<evidence type="ECO:0000313" key="1">
    <source>
        <dbReference type="EMBL" id="GFD28850.1"/>
    </source>
</evidence>
<gene>
    <name evidence="1" type="ORF">Tci_900819</name>
</gene>
<sequence>TTTTVTEAQLQALIDRGVAAAMAEVEAIRVRNGYDSNGLGPGLAQAIQSDRVEKYIGGLPDTIHDSVKAARLKTMQEAIEFATELMDKRIRD</sequence>
<comment type="caution">
    <text evidence="1">The sequence shown here is derived from an EMBL/GenBank/DDBJ whole genome shotgun (WGS) entry which is preliminary data.</text>
</comment>
<protein>
    <submittedName>
        <fullName evidence="1">Uncharacterized protein</fullName>
    </submittedName>
</protein>
<reference evidence="1" key="1">
    <citation type="journal article" date="2019" name="Sci. Rep.">
        <title>Draft genome of Tanacetum cinerariifolium, the natural source of mosquito coil.</title>
        <authorList>
            <person name="Yamashiro T."/>
            <person name="Shiraishi A."/>
            <person name="Satake H."/>
            <person name="Nakayama K."/>
        </authorList>
    </citation>
    <scope>NUCLEOTIDE SEQUENCE</scope>
</reference>
<accession>A0A699V2B1</accession>